<organism evidence="1 2">
    <name type="scientific">Nonomuraea maritima</name>
    <dbReference type="NCBI Taxonomy" id="683260"/>
    <lineage>
        <taxon>Bacteria</taxon>
        <taxon>Bacillati</taxon>
        <taxon>Actinomycetota</taxon>
        <taxon>Actinomycetes</taxon>
        <taxon>Streptosporangiales</taxon>
        <taxon>Streptosporangiaceae</taxon>
        <taxon>Nonomuraea</taxon>
    </lineage>
</organism>
<name>A0A1G8WGU7_9ACTN</name>
<accession>A0A1G8WGU7</accession>
<keyword evidence="2" id="KW-1185">Reference proteome</keyword>
<protein>
    <submittedName>
        <fullName evidence="1">Uncharacterized protein</fullName>
    </submittedName>
</protein>
<dbReference type="EMBL" id="FNFB01000003">
    <property type="protein sequence ID" value="SDJ77569.1"/>
    <property type="molecule type" value="Genomic_DNA"/>
</dbReference>
<gene>
    <name evidence="1" type="ORF">SAMN05421874_103172</name>
</gene>
<dbReference type="Proteomes" id="UP000198683">
    <property type="component" value="Unassembled WGS sequence"/>
</dbReference>
<dbReference type="AlphaFoldDB" id="A0A1G8WGU7"/>
<evidence type="ECO:0000313" key="1">
    <source>
        <dbReference type="EMBL" id="SDJ77569.1"/>
    </source>
</evidence>
<sequence>MWTMLGVSEQSTFVFMKPDGSMEKASGPLSRETLNEHLRTLLGR</sequence>
<evidence type="ECO:0000313" key="2">
    <source>
        <dbReference type="Proteomes" id="UP000198683"/>
    </source>
</evidence>
<dbReference type="STRING" id="683260.SAMN05421874_103172"/>
<proteinExistence type="predicted"/>
<reference evidence="1 2" key="1">
    <citation type="submission" date="2016-10" db="EMBL/GenBank/DDBJ databases">
        <authorList>
            <person name="de Groot N.N."/>
        </authorList>
    </citation>
    <scope>NUCLEOTIDE SEQUENCE [LARGE SCALE GENOMIC DNA]</scope>
    <source>
        <strain evidence="1 2">CGMCC 4.5681</strain>
    </source>
</reference>